<accession>A0A5C5REW8</accession>
<protein>
    <submittedName>
        <fullName evidence="1">Uncharacterized protein</fullName>
    </submittedName>
</protein>
<comment type="caution">
    <text evidence="1">The sequence shown here is derived from an EMBL/GenBank/DDBJ whole genome shotgun (WGS) entry which is preliminary data.</text>
</comment>
<name>A0A5C5REW8_9ACTN</name>
<proteinExistence type="predicted"/>
<evidence type="ECO:0000313" key="2">
    <source>
        <dbReference type="Proteomes" id="UP000317291"/>
    </source>
</evidence>
<reference evidence="1 2" key="1">
    <citation type="submission" date="2019-06" db="EMBL/GenBank/DDBJ databases">
        <title>Tsukamurella conjunctivitidis sp. nov., Tsukamurella assacharolytica sp. nov. and Tsukamurella sputae sp. nov. isolated from patients with conjunctivitis, bacteraemia (lymphoma) and respiratory infection (sputum) in Hong Kong.</title>
        <authorList>
            <person name="Teng J.L.L."/>
            <person name="Lee H.H."/>
            <person name="Fong J.Y.H."/>
            <person name="Fok K.M.N."/>
            <person name="Lau S.K.P."/>
            <person name="Woo P.C.Y."/>
        </authorList>
    </citation>
    <scope>NUCLEOTIDE SEQUENCE [LARGE SCALE GENOMIC DNA]</scope>
    <source>
        <strain evidence="1 2">HKU71</strain>
    </source>
</reference>
<dbReference type="EMBL" id="VIGW01000002">
    <property type="protein sequence ID" value="TWS20641.1"/>
    <property type="molecule type" value="Genomic_DNA"/>
</dbReference>
<gene>
    <name evidence="1" type="ORF">FK529_04675</name>
</gene>
<dbReference type="Proteomes" id="UP000317291">
    <property type="component" value="Unassembled WGS sequence"/>
</dbReference>
<organism evidence="1 2">
    <name type="scientific">Tsukamurella asaccharolytica</name>
    <dbReference type="NCBI Taxonomy" id="2592067"/>
    <lineage>
        <taxon>Bacteria</taxon>
        <taxon>Bacillati</taxon>
        <taxon>Actinomycetota</taxon>
        <taxon>Actinomycetes</taxon>
        <taxon>Mycobacteriales</taxon>
        <taxon>Tsukamurellaceae</taxon>
        <taxon>Tsukamurella</taxon>
    </lineage>
</organism>
<keyword evidence="2" id="KW-1185">Reference proteome</keyword>
<sequence>MNIRIKSLTQRPDNRGDVTVTVAIRNHRLTLSLNGVGRVELDRAGALQLAHFIADEGGQLR</sequence>
<dbReference type="RefSeq" id="WP_146559861.1">
    <property type="nucleotide sequence ID" value="NZ_VIGW01000002.1"/>
</dbReference>
<dbReference type="AlphaFoldDB" id="A0A5C5REW8"/>
<evidence type="ECO:0000313" key="1">
    <source>
        <dbReference type="EMBL" id="TWS20641.1"/>
    </source>
</evidence>